<keyword evidence="3" id="KW-1185">Reference proteome</keyword>
<accession>A0AAV4UXP0</accession>
<evidence type="ECO:0000256" key="1">
    <source>
        <dbReference type="SAM" id="MobiDB-lite"/>
    </source>
</evidence>
<dbReference type="Proteomes" id="UP001054837">
    <property type="component" value="Unassembled WGS sequence"/>
</dbReference>
<protein>
    <submittedName>
        <fullName evidence="2">Uncharacterized protein</fullName>
    </submittedName>
</protein>
<sequence length="104" mass="11485">MVSSSWKNVRDNVGGDDSSKKKALRGVHGGMLVSMSPSALRTSCSMNTLSQTRPSVRESLFTEEGSFSQERPPFASSCVLWQTGEKELFAVSFFPLFHVPPLTW</sequence>
<reference evidence="2 3" key="1">
    <citation type="submission" date="2021-06" db="EMBL/GenBank/DDBJ databases">
        <title>Caerostris darwini draft genome.</title>
        <authorList>
            <person name="Kono N."/>
            <person name="Arakawa K."/>
        </authorList>
    </citation>
    <scope>NUCLEOTIDE SEQUENCE [LARGE SCALE GENOMIC DNA]</scope>
</reference>
<name>A0AAV4UXP0_9ARAC</name>
<comment type="caution">
    <text evidence="2">The sequence shown here is derived from an EMBL/GenBank/DDBJ whole genome shotgun (WGS) entry which is preliminary data.</text>
</comment>
<dbReference type="AlphaFoldDB" id="A0AAV4UXP0"/>
<dbReference type="EMBL" id="BPLQ01012095">
    <property type="protein sequence ID" value="GIY62491.1"/>
    <property type="molecule type" value="Genomic_DNA"/>
</dbReference>
<evidence type="ECO:0000313" key="3">
    <source>
        <dbReference type="Proteomes" id="UP001054837"/>
    </source>
</evidence>
<organism evidence="2 3">
    <name type="scientific">Caerostris darwini</name>
    <dbReference type="NCBI Taxonomy" id="1538125"/>
    <lineage>
        <taxon>Eukaryota</taxon>
        <taxon>Metazoa</taxon>
        <taxon>Ecdysozoa</taxon>
        <taxon>Arthropoda</taxon>
        <taxon>Chelicerata</taxon>
        <taxon>Arachnida</taxon>
        <taxon>Araneae</taxon>
        <taxon>Araneomorphae</taxon>
        <taxon>Entelegynae</taxon>
        <taxon>Araneoidea</taxon>
        <taxon>Araneidae</taxon>
        <taxon>Caerostris</taxon>
    </lineage>
</organism>
<evidence type="ECO:0000313" key="2">
    <source>
        <dbReference type="EMBL" id="GIY62491.1"/>
    </source>
</evidence>
<proteinExistence type="predicted"/>
<gene>
    <name evidence="2" type="ORF">CDAR_495191</name>
</gene>
<feature type="region of interest" description="Disordered" evidence="1">
    <location>
        <begin position="1"/>
        <end position="23"/>
    </location>
</feature>